<comment type="caution">
    <text evidence="1">The sequence shown here is derived from an EMBL/GenBank/DDBJ whole genome shotgun (WGS) entry which is preliminary data.</text>
</comment>
<dbReference type="EMBL" id="JACMYC010000008">
    <property type="protein sequence ID" value="MBC2961546.1"/>
    <property type="molecule type" value="Genomic_DNA"/>
</dbReference>
<accession>A0ABR6UAT0</accession>
<organism evidence="1 2">
    <name type="scientific">Nocardioides deserti</name>
    <dbReference type="NCBI Taxonomy" id="1588644"/>
    <lineage>
        <taxon>Bacteria</taxon>
        <taxon>Bacillati</taxon>
        <taxon>Actinomycetota</taxon>
        <taxon>Actinomycetes</taxon>
        <taxon>Propionibacteriales</taxon>
        <taxon>Nocardioidaceae</taxon>
        <taxon>Nocardioides</taxon>
    </lineage>
</organism>
<name>A0ABR6UAT0_9ACTN</name>
<dbReference type="RefSeq" id="WP_186346747.1">
    <property type="nucleotide sequence ID" value="NZ_BMMR01000006.1"/>
</dbReference>
<sequence>MGFLIFVALVVVAVVAWKMRVPLLAKVLGQSEARVQRQLNARKRS</sequence>
<reference evidence="1 2" key="1">
    <citation type="submission" date="2020-08" db="EMBL/GenBank/DDBJ databases">
        <title>novel species in genus Nocardioides.</title>
        <authorList>
            <person name="Zhang G."/>
        </authorList>
    </citation>
    <scope>NUCLEOTIDE SEQUENCE [LARGE SCALE GENOMIC DNA]</scope>
    <source>
        <strain evidence="1 2">SC8A-24</strain>
    </source>
</reference>
<evidence type="ECO:0000313" key="1">
    <source>
        <dbReference type="EMBL" id="MBC2961546.1"/>
    </source>
</evidence>
<dbReference type="Proteomes" id="UP000604001">
    <property type="component" value="Unassembled WGS sequence"/>
</dbReference>
<keyword evidence="2" id="KW-1185">Reference proteome</keyword>
<evidence type="ECO:0000313" key="2">
    <source>
        <dbReference type="Proteomes" id="UP000604001"/>
    </source>
</evidence>
<protein>
    <submittedName>
        <fullName evidence="1">Uncharacterized protein</fullName>
    </submittedName>
</protein>
<proteinExistence type="predicted"/>
<gene>
    <name evidence="1" type="ORF">H7344_14685</name>
</gene>